<evidence type="ECO:0000256" key="1">
    <source>
        <dbReference type="ARBA" id="ARBA00006328"/>
    </source>
</evidence>
<dbReference type="PANTHER" id="PTHR42748:SF30">
    <property type="entry name" value="NMRA-LIKE DOMAIN-CONTAINING PROTEIN"/>
    <property type="match status" value="1"/>
</dbReference>
<dbReference type="PANTHER" id="PTHR42748">
    <property type="entry name" value="NITROGEN METABOLITE REPRESSION PROTEIN NMRA FAMILY MEMBER"/>
    <property type="match status" value="1"/>
</dbReference>
<dbReference type="EMBL" id="CP025761">
    <property type="protein sequence ID" value="KGB79658.1"/>
    <property type="molecule type" value="Genomic_DNA"/>
</dbReference>
<dbReference type="OrthoDB" id="300709at2759"/>
<name>A0A095ES94_CRYD2</name>
<dbReference type="CDD" id="cd05251">
    <property type="entry name" value="NmrA_like_SDR_a"/>
    <property type="match status" value="1"/>
</dbReference>
<reference evidence="5 6" key="2">
    <citation type="journal article" date="2018" name="Proc. Natl. Acad. Sci.">
        <title>RNAi is a critical determinant of centromere evolution in closely related fungi.</title>
        <authorList>
            <person name="Yadav V."/>
            <person name="Sun S."/>
            <person name="Billmyre R.B."/>
            <person name="Thimmappa B.C."/>
            <person name="Shea T."/>
            <person name="Lintner R."/>
            <person name="Bakkeren G."/>
            <person name="Cuomo C.A."/>
            <person name="Heitman J."/>
            <person name="Sanyal K."/>
        </authorList>
    </citation>
    <scope>NUCLEOTIDE SEQUENCE [LARGE SCALE GENOMIC DNA]</scope>
    <source>
        <strain evidence="5 6">R265</strain>
    </source>
</reference>
<evidence type="ECO:0000259" key="4">
    <source>
        <dbReference type="Pfam" id="PF05368"/>
    </source>
</evidence>
<dbReference type="GO" id="GO:0005634">
    <property type="term" value="C:nucleus"/>
    <property type="evidence" value="ECO:0007669"/>
    <property type="project" value="TreeGrafter"/>
</dbReference>
<evidence type="ECO:0000313" key="6">
    <source>
        <dbReference type="Proteomes" id="UP000029445"/>
    </source>
</evidence>
<protein>
    <recommendedName>
        <fullName evidence="4">NmrA-like domain-containing protein</fullName>
    </recommendedName>
</protein>
<dbReference type="AlphaFoldDB" id="A0A095ES94"/>
<dbReference type="VEuPathDB" id="FungiDB:CNBG_5496"/>
<proteinExistence type="inferred from homology"/>
<dbReference type="InterPro" id="IPR051164">
    <property type="entry name" value="NmrA-like_oxidored"/>
</dbReference>
<dbReference type="RefSeq" id="XP_062885318.1">
    <property type="nucleotide sequence ID" value="XM_063029363.1"/>
</dbReference>
<dbReference type="InterPro" id="IPR008030">
    <property type="entry name" value="NmrA-like"/>
</dbReference>
<keyword evidence="6" id="KW-1185">Reference proteome</keyword>
<feature type="domain" description="NmrA-like" evidence="4">
    <location>
        <begin position="6"/>
        <end position="253"/>
    </location>
</feature>
<dbReference type="Gene3D" id="3.40.50.720">
    <property type="entry name" value="NAD(P)-binding Rossmann-like Domain"/>
    <property type="match status" value="1"/>
</dbReference>
<dbReference type="HOGENOM" id="CLU_007383_8_2_1"/>
<comment type="similarity">
    <text evidence="1">Belongs to the NmrA-type oxidoreductase family.</text>
</comment>
<gene>
    <name evidence="5" type="ORF">CNBG_5496</name>
</gene>
<keyword evidence="2" id="KW-0521">NADP</keyword>
<dbReference type="Gene3D" id="3.90.25.10">
    <property type="entry name" value="UDP-galactose 4-epimerase, domain 1"/>
    <property type="match status" value="1"/>
</dbReference>
<dbReference type="KEGG" id="cdeu:CNBG_5496"/>
<dbReference type="Proteomes" id="UP000029445">
    <property type="component" value="Chromosome 3"/>
</dbReference>
<evidence type="ECO:0000256" key="3">
    <source>
        <dbReference type="ARBA" id="ARBA00023002"/>
    </source>
</evidence>
<accession>A0A095ES94</accession>
<dbReference type="SUPFAM" id="SSF51735">
    <property type="entry name" value="NAD(P)-binding Rossmann-fold domains"/>
    <property type="match status" value="1"/>
</dbReference>
<dbReference type="GeneID" id="88181638"/>
<dbReference type="STRING" id="294750.A0A095ES94"/>
<organism evidence="5 6">
    <name type="scientific">Cryptococcus deuterogattii (strain R265)</name>
    <name type="common">Cryptococcus gattii VGII (strain R265)</name>
    <dbReference type="NCBI Taxonomy" id="294750"/>
    <lineage>
        <taxon>Eukaryota</taxon>
        <taxon>Fungi</taxon>
        <taxon>Dikarya</taxon>
        <taxon>Basidiomycota</taxon>
        <taxon>Agaricomycotina</taxon>
        <taxon>Tremellomycetes</taxon>
        <taxon>Tremellales</taxon>
        <taxon>Cryptococcaceae</taxon>
        <taxon>Cryptococcus</taxon>
        <taxon>Cryptococcus gattii species complex</taxon>
    </lineage>
</organism>
<reference evidence="5 6" key="1">
    <citation type="journal article" date="2011" name="MBio">
        <title>Genome variation in Cryptococcus gattii, an emerging pathogen of immunocompetent hosts.</title>
        <authorList>
            <person name="D'Souza C.A."/>
            <person name="Kronstad J.W."/>
            <person name="Taylor G."/>
            <person name="Warren R."/>
            <person name="Yuen M."/>
            <person name="Hu G."/>
            <person name="Jung W.H."/>
            <person name="Sham A."/>
            <person name="Kidd S.E."/>
            <person name="Tangen K."/>
            <person name="Lee N."/>
            <person name="Zeilmaker T."/>
            <person name="Sawkins J."/>
            <person name="McVicker G."/>
            <person name="Shah S."/>
            <person name="Gnerre S."/>
            <person name="Griggs A."/>
            <person name="Zeng Q."/>
            <person name="Bartlett K."/>
            <person name="Li W."/>
            <person name="Wang X."/>
            <person name="Heitman J."/>
            <person name="Stajich J.E."/>
            <person name="Fraser J.A."/>
            <person name="Meyer W."/>
            <person name="Carter D."/>
            <person name="Schein J."/>
            <person name="Krzywinski M."/>
            <person name="Kwon-Chung K.J."/>
            <person name="Varma A."/>
            <person name="Wang J."/>
            <person name="Brunham R."/>
            <person name="Fyfe M."/>
            <person name="Ouellette B.F."/>
            <person name="Siddiqui A."/>
            <person name="Marra M."/>
            <person name="Jones S."/>
            <person name="Holt R."/>
            <person name="Birren B.W."/>
            <person name="Galagan J.E."/>
            <person name="Cuomo C.A."/>
        </authorList>
    </citation>
    <scope>NUCLEOTIDE SEQUENCE [LARGE SCALE GENOMIC DNA]</scope>
    <source>
        <strain evidence="5 6">R265</strain>
    </source>
</reference>
<dbReference type="GO" id="GO:0016491">
    <property type="term" value="F:oxidoreductase activity"/>
    <property type="evidence" value="ECO:0007669"/>
    <property type="project" value="UniProtKB-KW"/>
</dbReference>
<dbReference type="OMA" id="PHEMFTA"/>
<dbReference type="Pfam" id="PF05368">
    <property type="entry name" value="NmrA"/>
    <property type="match status" value="1"/>
</dbReference>
<sequence>MSSNTDKKIVIFTATGSQGNSVARYLSDAGYKIVALTRDTESKGAKALKAKGYEVARADNTDPESYKPALHGAYGAFVNTDFWSIFPIKNYDAKLAQEEEFKQGTAALQACKDAGLKHVVYSTLDDGTGCVHWQSKAEVSKWAKNNDIPITNLVLTFYYENVVKMNACAGNGKEPNTFILNLPLPDDSLIPGFPVAQTGLWVKTAFDDPKNWIGKDIYACTDVITVKEMAEQLSAVSGKTVKSNGLSVEVFKSEDFQGKIGKELWDNMDLFYRRFLKRDVPESMRLAPGAWSFEAWAKQNDQLKKVLGF</sequence>
<dbReference type="InterPro" id="IPR036291">
    <property type="entry name" value="NAD(P)-bd_dom_sf"/>
</dbReference>
<evidence type="ECO:0000313" key="5">
    <source>
        <dbReference type="EMBL" id="KGB79658.1"/>
    </source>
</evidence>
<keyword evidence="3" id="KW-0560">Oxidoreductase</keyword>
<evidence type="ECO:0000256" key="2">
    <source>
        <dbReference type="ARBA" id="ARBA00022857"/>
    </source>
</evidence>